<keyword evidence="2" id="KW-1185">Reference proteome</keyword>
<evidence type="ECO:0000313" key="1">
    <source>
        <dbReference type="EMBL" id="SFG56951.1"/>
    </source>
</evidence>
<evidence type="ECO:0000313" key="2">
    <source>
        <dbReference type="Proteomes" id="UP000199337"/>
    </source>
</evidence>
<proteinExistence type="predicted"/>
<dbReference type="PANTHER" id="PTHR35336:SF5">
    <property type="entry name" value="ADENOSYLCOBINAMIDE AMIDOHYDROLASE"/>
    <property type="match status" value="1"/>
</dbReference>
<sequence>MLEELTAFNANVPIKGIRFYLAEENTFLIVSLRELKVFSSAVMGGKQRRVKFILHHTVGKNYNSDNPAEDLARLAKKMNLGEQVLGLMTAVDVRHTVMSFDTKKGLAVASLCAVGMNNACSIGDIAAHTSMVAPGTISIVVLIDGNMSRVAMVNALITAAEAKTMAVLQSGIRLPDGAPATGTTNDVIVIACTGRGKPYPHAGAATDLGCLIGRTVCRSVTQGINDNVTAIGVDGPLKPAGVVLPN</sequence>
<dbReference type="RefSeq" id="WP_092471252.1">
    <property type="nucleotide sequence ID" value="NZ_FOOX01000006.1"/>
</dbReference>
<dbReference type="Proteomes" id="UP000199337">
    <property type="component" value="Unassembled WGS sequence"/>
</dbReference>
<dbReference type="OrthoDB" id="34339at2"/>
<dbReference type="PANTHER" id="PTHR35336">
    <property type="entry name" value="ADENOSYLCOBINAMIDE AMIDOHYDROLASE"/>
    <property type="match status" value="1"/>
</dbReference>
<reference evidence="2" key="1">
    <citation type="submission" date="2016-10" db="EMBL/GenBank/DDBJ databases">
        <authorList>
            <person name="Varghese N."/>
            <person name="Submissions S."/>
        </authorList>
    </citation>
    <scope>NUCLEOTIDE SEQUENCE [LARGE SCALE GENOMIC DNA]</scope>
    <source>
        <strain evidence="2">DSM 17038</strain>
    </source>
</reference>
<keyword evidence="1" id="KW-0378">Hydrolase</keyword>
<dbReference type="STRING" id="341036.SAMN05660649_02037"/>
<dbReference type="EMBL" id="FOOX01000006">
    <property type="protein sequence ID" value="SFG56951.1"/>
    <property type="molecule type" value="Genomic_DNA"/>
</dbReference>
<dbReference type="InterPro" id="IPR052209">
    <property type="entry name" value="CbiZ"/>
</dbReference>
<dbReference type="Pfam" id="PF01955">
    <property type="entry name" value="CbiZ"/>
    <property type="match status" value="1"/>
</dbReference>
<dbReference type="InterPro" id="IPR002808">
    <property type="entry name" value="AdoCbi_amidolase"/>
</dbReference>
<dbReference type="GO" id="GO:0016787">
    <property type="term" value="F:hydrolase activity"/>
    <property type="evidence" value="ECO:0007669"/>
    <property type="project" value="UniProtKB-KW"/>
</dbReference>
<protein>
    <submittedName>
        <fullName evidence="1">Adenosylcobinamide amidohydrolase</fullName>
    </submittedName>
</protein>
<gene>
    <name evidence="1" type="ORF">SAMN05660649_02037</name>
</gene>
<name>A0A1I2T3X8_9FIRM</name>
<accession>A0A1I2T3X8</accession>
<dbReference type="AlphaFoldDB" id="A0A1I2T3X8"/>
<organism evidence="1 2">
    <name type="scientific">Desulfotruncus arcticus DSM 17038</name>
    <dbReference type="NCBI Taxonomy" id="1121424"/>
    <lineage>
        <taxon>Bacteria</taxon>
        <taxon>Bacillati</taxon>
        <taxon>Bacillota</taxon>
        <taxon>Clostridia</taxon>
        <taxon>Eubacteriales</taxon>
        <taxon>Desulfallaceae</taxon>
        <taxon>Desulfotruncus</taxon>
    </lineage>
</organism>